<comment type="caution">
    <text evidence="3">The sequence shown here is derived from an EMBL/GenBank/DDBJ whole genome shotgun (WGS) entry which is preliminary data.</text>
</comment>
<accession>A0ABV1WB43</accession>
<keyword evidence="4" id="KW-1185">Reference proteome</keyword>
<reference evidence="3 4" key="1">
    <citation type="submission" date="2024-06" db="EMBL/GenBank/DDBJ databases">
        <title>The Natural Products Discovery Center: Release of the First 8490 Sequenced Strains for Exploring Actinobacteria Biosynthetic Diversity.</title>
        <authorList>
            <person name="Kalkreuter E."/>
            <person name="Kautsar S.A."/>
            <person name="Yang D."/>
            <person name="Bader C.D."/>
            <person name="Teijaro C.N."/>
            <person name="Fluegel L."/>
            <person name="Davis C.M."/>
            <person name="Simpson J.R."/>
            <person name="Lauterbach L."/>
            <person name="Steele A.D."/>
            <person name="Gui C."/>
            <person name="Meng S."/>
            <person name="Li G."/>
            <person name="Viehrig K."/>
            <person name="Ye F."/>
            <person name="Su P."/>
            <person name="Kiefer A.F."/>
            <person name="Nichols A."/>
            <person name="Cepeda A.J."/>
            <person name="Yan W."/>
            <person name="Fan B."/>
            <person name="Jiang Y."/>
            <person name="Adhikari A."/>
            <person name="Zheng C.-J."/>
            <person name="Schuster L."/>
            <person name="Cowan T.M."/>
            <person name="Smanski M.J."/>
            <person name="Chevrette M.G."/>
            <person name="De Carvalho L.P.S."/>
            <person name="Shen B."/>
        </authorList>
    </citation>
    <scope>NUCLEOTIDE SEQUENCE [LARGE SCALE GENOMIC DNA]</scope>
    <source>
        <strain evidence="3 4">NPDC000634</strain>
    </source>
</reference>
<evidence type="ECO:0000256" key="1">
    <source>
        <dbReference type="SAM" id="MobiDB-lite"/>
    </source>
</evidence>
<keyword evidence="2" id="KW-0732">Signal</keyword>
<evidence type="ECO:0000256" key="2">
    <source>
        <dbReference type="SAM" id="SignalP"/>
    </source>
</evidence>
<organism evidence="3 4">
    <name type="scientific">Streptomyces carpinensis</name>
    <dbReference type="NCBI Taxonomy" id="66369"/>
    <lineage>
        <taxon>Bacteria</taxon>
        <taxon>Bacillati</taxon>
        <taxon>Actinomycetota</taxon>
        <taxon>Actinomycetes</taxon>
        <taxon>Kitasatosporales</taxon>
        <taxon>Streptomycetaceae</taxon>
        <taxon>Streptomyces</taxon>
    </lineage>
</organism>
<feature type="signal peptide" evidence="2">
    <location>
        <begin position="1"/>
        <end position="32"/>
    </location>
</feature>
<feature type="compositionally biased region" description="Low complexity" evidence="1">
    <location>
        <begin position="28"/>
        <end position="46"/>
    </location>
</feature>
<dbReference type="Proteomes" id="UP001458415">
    <property type="component" value="Unassembled WGS sequence"/>
</dbReference>
<evidence type="ECO:0000313" key="4">
    <source>
        <dbReference type="Proteomes" id="UP001458415"/>
    </source>
</evidence>
<feature type="region of interest" description="Disordered" evidence="1">
    <location>
        <begin position="28"/>
        <end position="75"/>
    </location>
</feature>
<sequence length="128" mass="13677">MANRTMRRAVVAIASTAVAAAGLLATGGSASAATNPSVSHSGGSVSAVRTVGNHHGDRRGAFGHGDAPGSWKRHDDAGRHRIRYVDRDGGRARIDEARRQWVLDQLRRVGDHERSTYGDLERHGRSGC</sequence>
<gene>
    <name evidence="3" type="ORF">ABT317_31745</name>
</gene>
<protein>
    <recommendedName>
        <fullName evidence="5">Secreted protein</fullName>
    </recommendedName>
</protein>
<dbReference type="EMBL" id="JBEPCU010000762">
    <property type="protein sequence ID" value="MER6981424.1"/>
    <property type="molecule type" value="Genomic_DNA"/>
</dbReference>
<dbReference type="RefSeq" id="WP_086726399.1">
    <property type="nucleotide sequence ID" value="NZ_MUBM01000138.1"/>
</dbReference>
<evidence type="ECO:0008006" key="5">
    <source>
        <dbReference type="Google" id="ProtNLM"/>
    </source>
</evidence>
<feature type="chain" id="PRO_5047261638" description="Secreted protein" evidence="2">
    <location>
        <begin position="33"/>
        <end position="128"/>
    </location>
</feature>
<evidence type="ECO:0000313" key="3">
    <source>
        <dbReference type="EMBL" id="MER6981424.1"/>
    </source>
</evidence>
<name>A0ABV1WB43_9ACTN</name>
<proteinExistence type="predicted"/>